<dbReference type="AlphaFoldDB" id="A0A386HUS8"/>
<dbReference type="EMBL" id="CP032489">
    <property type="protein sequence ID" value="AYD49371.1"/>
    <property type="molecule type" value="Genomic_DNA"/>
</dbReference>
<feature type="transmembrane region" description="Helical" evidence="1">
    <location>
        <begin position="343"/>
        <end position="361"/>
    </location>
</feature>
<feature type="transmembrane region" description="Helical" evidence="1">
    <location>
        <begin position="61"/>
        <end position="84"/>
    </location>
</feature>
<feature type="transmembrane region" description="Helical" evidence="1">
    <location>
        <begin position="284"/>
        <end position="308"/>
    </location>
</feature>
<keyword evidence="1" id="KW-0472">Membrane</keyword>
<dbReference type="KEGG" id="ark:D6B99_08930"/>
<feature type="transmembrane region" description="Helical" evidence="1">
    <location>
        <begin position="130"/>
        <end position="150"/>
    </location>
</feature>
<proteinExistence type="predicted"/>
<protein>
    <submittedName>
        <fullName evidence="2">DUF5009 domain-containing protein</fullName>
    </submittedName>
</protein>
<keyword evidence="3" id="KW-1185">Reference proteome</keyword>
<accession>A0A386HUS8</accession>
<sequence>MPRLLSLDCLRGFDMLWIIGGEGVIHGLAHATNPNGWTKGFHMLSNQLHHSVWNGFTFYDLIFPLFIFIAGVSMPFSFQGYFNLTDPVLKSKKKQKIYYSLFKRTLLLILLGLVVNGDLAFNAYSDTRFASVLARIAIACFFAAIIYLNFSWKKCIIWFWAILIGYWLIMCFIPVPGFGSGVLTPEGNLAAYIDRNWLPGKLHRAVYDPEGLLSNLPAICSALLGIFSGIFLKEEQIFSRKIWKNHPLKSGLLKSFFLFAAGILFLILGLLWERWLFFPINKNMWTSSFVLYAGGWSLILISLFYLVFDVSVCKKLGVEPLNLNLKKHQSIWEKSIRKCSLPFVWVGMNSIFIYVTVHGAIDFESSSHYLFDGIIKNIPPEFYSPMHWVGVLILELILLRWMYKMKLFIKL</sequence>
<feature type="transmembrane region" description="Helical" evidence="1">
    <location>
        <begin position="386"/>
        <end position="403"/>
    </location>
</feature>
<dbReference type="Proteomes" id="UP000266118">
    <property type="component" value="Chromosome"/>
</dbReference>
<keyword evidence="1" id="KW-0812">Transmembrane</keyword>
<dbReference type="PANTHER" id="PTHR31061:SF24">
    <property type="entry name" value="LD22376P"/>
    <property type="match status" value="1"/>
</dbReference>
<feature type="transmembrane region" description="Helical" evidence="1">
    <location>
        <begin position="105"/>
        <end position="124"/>
    </location>
</feature>
<dbReference type="PANTHER" id="PTHR31061">
    <property type="entry name" value="LD22376P"/>
    <property type="match status" value="1"/>
</dbReference>
<keyword evidence="1" id="KW-1133">Transmembrane helix</keyword>
<dbReference type="OrthoDB" id="9788724at2"/>
<feature type="transmembrane region" description="Helical" evidence="1">
    <location>
        <begin position="157"/>
        <end position="175"/>
    </location>
</feature>
<organism evidence="2 3">
    <name type="scientific">Arachidicoccus soli</name>
    <dbReference type="NCBI Taxonomy" id="2341117"/>
    <lineage>
        <taxon>Bacteria</taxon>
        <taxon>Pseudomonadati</taxon>
        <taxon>Bacteroidota</taxon>
        <taxon>Chitinophagia</taxon>
        <taxon>Chitinophagales</taxon>
        <taxon>Chitinophagaceae</taxon>
        <taxon>Arachidicoccus</taxon>
    </lineage>
</organism>
<evidence type="ECO:0000313" key="2">
    <source>
        <dbReference type="EMBL" id="AYD49371.1"/>
    </source>
</evidence>
<feature type="transmembrane region" description="Helical" evidence="1">
    <location>
        <begin position="212"/>
        <end position="232"/>
    </location>
</feature>
<evidence type="ECO:0000313" key="3">
    <source>
        <dbReference type="Proteomes" id="UP000266118"/>
    </source>
</evidence>
<reference evidence="2 3" key="1">
    <citation type="submission" date="2018-09" db="EMBL/GenBank/DDBJ databases">
        <title>Arachidicoccus sp. nov., a bacterium isolated from soil.</title>
        <authorList>
            <person name="Weon H.-Y."/>
            <person name="Kwon S.-W."/>
            <person name="Lee S.A."/>
        </authorList>
    </citation>
    <scope>NUCLEOTIDE SEQUENCE [LARGE SCALE GENOMIC DNA]</scope>
    <source>
        <strain evidence="2 3">KIS59-12</strain>
    </source>
</reference>
<feature type="transmembrane region" description="Helical" evidence="1">
    <location>
        <begin position="252"/>
        <end position="272"/>
    </location>
</feature>
<evidence type="ECO:0000256" key="1">
    <source>
        <dbReference type="SAM" id="Phobius"/>
    </source>
</evidence>
<gene>
    <name evidence="2" type="ORF">D6B99_08930</name>
</gene>
<name>A0A386HUS8_9BACT</name>